<keyword evidence="1" id="KW-0812">Transmembrane</keyword>
<dbReference type="Pfam" id="PF20151">
    <property type="entry name" value="DUF6533"/>
    <property type="match status" value="3"/>
</dbReference>
<feature type="transmembrane region" description="Helical" evidence="1">
    <location>
        <begin position="362"/>
        <end position="382"/>
    </location>
</feature>
<feature type="transmembrane region" description="Helical" evidence="1">
    <location>
        <begin position="457"/>
        <end position="477"/>
    </location>
</feature>
<feature type="domain" description="DUF6533" evidence="2">
    <location>
        <begin position="21"/>
        <end position="66"/>
    </location>
</feature>
<dbReference type="EMBL" id="JADOXO010000081">
    <property type="protein sequence ID" value="KAF9814781.1"/>
    <property type="molecule type" value="Genomic_DNA"/>
</dbReference>
<feature type="transmembrane region" description="Helical" evidence="1">
    <location>
        <begin position="388"/>
        <end position="408"/>
    </location>
</feature>
<dbReference type="AlphaFoldDB" id="A0A8H7U226"/>
<keyword evidence="1" id="KW-1133">Transmembrane helix</keyword>
<dbReference type="InterPro" id="IPR045340">
    <property type="entry name" value="DUF6533"/>
</dbReference>
<evidence type="ECO:0000313" key="4">
    <source>
        <dbReference type="Proteomes" id="UP000639403"/>
    </source>
</evidence>
<feature type="transmembrane region" description="Helical" evidence="1">
    <location>
        <begin position="55"/>
        <end position="77"/>
    </location>
</feature>
<reference evidence="3" key="2">
    <citation type="journal article" name="Front. Microbiol.">
        <title>Degradative Capacity of Two Strains of Rhodonia placenta: From Phenotype to Genotype.</title>
        <authorList>
            <person name="Kolle M."/>
            <person name="Horta M.A.C."/>
            <person name="Nowrousian M."/>
            <person name="Ohm R.A."/>
            <person name="Benz J.P."/>
            <person name="Pilgard A."/>
        </authorList>
    </citation>
    <scope>NUCLEOTIDE SEQUENCE</scope>
    <source>
        <strain evidence="3">FPRL280</strain>
    </source>
</reference>
<evidence type="ECO:0000313" key="3">
    <source>
        <dbReference type="EMBL" id="KAF9814781.1"/>
    </source>
</evidence>
<feature type="domain" description="DUF6533" evidence="2">
    <location>
        <begin position="721"/>
        <end position="758"/>
    </location>
</feature>
<feature type="transmembrane region" description="Helical" evidence="1">
    <location>
        <begin position="415"/>
        <end position="437"/>
    </location>
</feature>
<keyword evidence="1" id="KW-0472">Membrane</keyword>
<accession>A0A8H7U226</accession>
<evidence type="ECO:0000256" key="1">
    <source>
        <dbReference type="SAM" id="Phobius"/>
    </source>
</evidence>
<feature type="domain" description="DUF6533" evidence="2">
    <location>
        <begin position="327"/>
        <end position="365"/>
    </location>
</feature>
<feature type="transmembrane region" description="Helical" evidence="1">
    <location>
        <begin position="504"/>
        <end position="525"/>
    </location>
</feature>
<evidence type="ECO:0000259" key="2">
    <source>
        <dbReference type="Pfam" id="PF20151"/>
    </source>
</evidence>
<gene>
    <name evidence="3" type="ORF">IEO21_04939</name>
</gene>
<feature type="transmembrane region" description="Helical" evidence="1">
    <location>
        <begin position="815"/>
        <end position="831"/>
    </location>
</feature>
<feature type="transmembrane region" description="Helical" evidence="1">
    <location>
        <begin position="789"/>
        <end position="808"/>
    </location>
</feature>
<feature type="transmembrane region" description="Helical" evidence="1">
    <location>
        <begin position="17"/>
        <end position="35"/>
    </location>
</feature>
<feature type="transmembrane region" description="Helical" evidence="1">
    <location>
        <begin position="747"/>
        <end position="769"/>
    </location>
</feature>
<name>A0A8H7U226_9APHY</name>
<proteinExistence type="predicted"/>
<feature type="transmembrane region" description="Helical" evidence="1">
    <location>
        <begin position="531"/>
        <end position="555"/>
    </location>
</feature>
<sequence length="832" mass="92737">MSTAADNGVNDTTRKNLILNYCFIALSGLVLYEYIITISDEIQLFWDRRPTTWSFFLFTSNRLIMIGLVVTGALTVAPADRVTSSQLVPEYGYVRNWVGPTRNQYLTIASRTSAMVSDIIVIVVTWYYTYNRYRNPLQLQDQPSLTLLMLRDDYSSPTDLHDSEGSSTDLQDLSFIDASTRLHQQLELGDDESVTLAGTIELDDVVDRDQLDLKSGSVFGKSDSPVGTGMTGALLTGCMAGVLNTSLREISGQLISEVVHNLTPVFEAHRDTYVAMALHACSYFTAGSKFHQSLEMARASLANFFPKYQEWNEAAKLHVWVSQDADAILLYEYIITIWREVTLVWNRRHGSACFILFQLNRLVMLGLIITGALIVVPASQLMAVVFPYSILIQATYALWAGLSAIRVLALSSRHLILTAVTLITGLIPFGINIYPMSPHMDVCEFEYNYYVPPQFSTVARASSMISDSIVIIVTWYYTYTRHRSMFRLDCQASLAALLIQDGTLYFVIFLIMNIARIIVVCTHIIDIVPEFMITILTLVCASSLSTVLIQALLIYGSSLLPPTQVTNVGHRLTVSLHINLGLRGYLSGMDEEMDLAHEHNGDALEIEEELRFCETHPDMSRLIYPPARTSGTPHPDLLGAIHTTITFIERVMSALERVAHMKPDTCPPRVNDPALAMPTPTEDHIIETARKNNVGLAPFFPRGPPNVTAWPNVGVRGRAGLLSYEYLITIGSEINMIWCHRRTTPSFCLFLINRVNMLGLIVTGVFITMPASKLIVRIHSCEAAVLPYNIFHVATYATWAGLSTLRVFVLSGRNVLLTGITLVTALFTLSIK</sequence>
<dbReference type="Proteomes" id="UP000639403">
    <property type="component" value="Unassembled WGS sequence"/>
</dbReference>
<protein>
    <recommendedName>
        <fullName evidence="2">DUF6533 domain-containing protein</fullName>
    </recommendedName>
</protein>
<reference evidence="3" key="1">
    <citation type="submission" date="2020-11" db="EMBL/GenBank/DDBJ databases">
        <authorList>
            <person name="Koelle M."/>
            <person name="Horta M.A.C."/>
            <person name="Nowrousian M."/>
            <person name="Ohm R.A."/>
            <person name="Benz P."/>
            <person name="Pilgard A."/>
        </authorList>
    </citation>
    <scope>NUCLEOTIDE SEQUENCE</scope>
    <source>
        <strain evidence="3">FPRL280</strain>
    </source>
</reference>
<comment type="caution">
    <text evidence="3">The sequence shown here is derived from an EMBL/GenBank/DDBJ whole genome shotgun (WGS) entry which is preliminary data.</text>
</comment>
<organism evidence="3 4">
    <name type="scientific">Rhodonia placenta</name>
    <dbReference type="NCBI Taxonomy" id="104341"/>
    <lineage>
        <taxon>Eukaryota</taxon>
        <taxon>Fungi</taxon>
        <taxon>Dikarya</taxon>
        <taxon>Basidiomycota</taxon>
        <taxon>Agaricomycotina</taxon>
        <taxon>Agaricomycetes</taxon>
        <taxon>Polyporales</taxon>
        <taxon>Adustoporiaceae</taxon>
        <taxon>Rhodonia</taxon>
    </lineage>
</organism>